<keyword evidence="6" id="KW-0067">ATP-binding</keyword>
<dbReference type="GO" id="GO:0005829">
    <property type="term" value="C:cytosol"/>
    <property type="evidence" value="ECO:0007669"/>
    <property type="project" value="TreeGrafter"/>
</dbReference>
<dbReference type="InterPro" id="IPR004399">
    <property type="entry name" value="HMP/HMP-P_kinase_dom"/>
</dbReference>
<feature type="domain" description="Pyridoxamine kinase/Phosphomethylpyrimidine kinase" evidence="7">
    <location>
        <begin position="11"/>
        <end position="255"/>
    </location>
</feature>
<comment type="pathway">
    <text evidence="1">Cofactor biosynthesis; thiamine diphosphate biosynthesis.</text>
</comment>
<evidence type="ECO:0000256" key="5">
    <source>
        <dbReference type="ARBA" id="ARBA00022777"/>
    </source>
</evidence>
<evidence type="ECO:0000256" key="6">
    <source>
        <dbReference type="ARBA" id="ARBA00022840"/>
    </source>
</evidence>
<dbReference type="OrthoDB" id="9810880at2"/>
<keyword evidence="9" id="KW-1185">Reference proteome</keyword>
<protein>
    <recommendedName>
        <fullName evidence="2">hydroxymethylpyrimidine kinase</fullName>
        <ecNumber evidence="2">2.7.1.49</ecNumber>
    </recommendedName>
</protein>
<dbReference type="SUPFAM" id="SSF53613">
    <property type="entry name" value="Ribokinase-like"/>
    <property type="match status" value="1"/>
</dbReference>
<dbReference type="PANTHER" id="PTHR20858">
    <property type="entry name" value="PHOSPHOMETHYLPYRIMIDINE KINASE"/>
    <property type="match status" value="1"/>
</dbReference>
<dbReference type="Proteomes" id="UP000254920">
    <property type="component" value="Unassembled WGS sequence"/>
</dbReference>
<dbReference type="Gene3D" id="3.40.1190.20">
    <property type="match status" value="1"/>
</dbReference>
<sequence>MKNVLSIAGVDPSGGAGIIADLKVFIAHDVFAMGVVTATTAQNTQGLFGMQLIDTKMIEDGIKRIFDDIRIDAIKIGVVPSVEIIKTVANTLKSIPNLPPVVLDPVMSCKNGDIWLEENSQKTLVSELFPISYVITPNLYEAQQILQTKLTSEDDFKDACINLTKFGAKNIYLKAGDVNGISLDVFYDGKDFELLKTPRINSNHTHGTGCSLSSAIAANLANGESVKNACKKAKEYITGAISHPAMIGSGCNPIDHFYKNHI</sequence>
<name>A0A381DLE6_9BACT</name>
<dbReference type="EC" id="2.7.1.49" evidence="2"/>
<dbReference type="GO" id="GO:0005524">
    <property type="term" value="F:ATP binding"/>
    <property type="evidence" value="ECO:0007669"/>
    <property type="project" value="UniProtKB-KW"/>
</dbReference>
<dbReference type="UniPathway" id="UPA00060">
    <property type="reaction ID" value="UER00138"/>
</dbReference>
<dbReference type="FunFam" id="3.40.1190.20:FF:000003">
    <property type="entry name" value="Phosphomethylpyrimidine kinase ThiD"/>
    <property type="match status" value="1"/>
</dbReference>
<evidence type="ECO:0000256" key="2">
    <source>
        <dbReference type="ARBA" id="ARBA00012135"/>
    </source>
</evidence>
<evidence type="ECO:0000259" key="7">
    <source>
        <dbReference type="Pfam" id="PF08543"/>
    </source>
</evidence>
<dbReference type="InterPro" id="IPR013749">
    <property type="entry name" value="PM/HMP-P_kinase-1"/>
</dbReference>
<gene>
    <name evidence="8" type="primary">thiD_2</name>
    <name evidence="8" type="ORF">NCTC12475_01612</name>
</gene>
<dbReference type="GeneID" id="93090253"/>
<dbReference type="GO" id="GO:0008902">
    <property type="term" value="F:hydroxymethylpyrimidine kinase activity"/>
    <property type="evidence" value="ECO:0007669"/>
    <property type="project" value="UniProtKB-EC"/>
</dbReference>
<dbReference type="GO" id="GO:0008972">
    <property type="term" value="F:phosphomethylpyrimidine kinase activity"/>
    <property type="evidence" value="ECO:0007669"/>
    <property type="project" value="InterPro"/>
</dbReference>
<dbReference type="GO" id="GO:0009228">
    <property type="term" value="P:thiamine biosynthetic process"/>
    <property type="evidence" value="ECO:0007669"/>
    <property type="project" value="InterPro"/>
</dbReference>
<evidence type="ECO:0000256" key="1">
    <source>
        <dbReference type="ARBA" id="ARBA00004948"/>
    </source>
</evidence>
<dbReference type="GO" id="GO:0009229">
    <property type="term" value="P:thiamine diphosphate biosynthetic process"/>
    <property type="evidence" value="ECO:0007669"/>
    <property type="project" value="UniProtKB-UniPathway"/>
</dbReference>
<proteinExistence type="predicted"/>
<keyword evidence="4" id="KW-0547">Nucleotide-binding</keyword>
<evidence type="ECO:0000256" key="3">
    <source>
        <dbReference type="ARBA" id="ARBA00022679"/>
    </source>
</evidence>
<dbReference type="EMBL" id="UFVD01000001">
    <property type="protein sequence ID" value="SUX11387.1"/>
    <property type="molecule type" value="Genomic_DNA"/>
</dbReference>
<dbReference type="PANTHER" id="PTHR20858:SF17">
    <property type="entry name" value="HYDROXYMETHYLPYRIMIDINE_PHOSPHOMETHYLPYRIMIDINE KINASE THI20-RELATED"/>
    <property type="match status" value="1"/>
</dbReference>
<organism evidence="8 9">
    <name type="scientific">Campylobacter sputorum subsp. sputorum</name>
    <dbReference type="NCBI Taxonomy" id="32024"/>
    <lineage>
        <taxon>Bacteria</taxon>
        <taxon>Pseudomonadati</taxon>
        <taxon>Campylobacterota</taxon>
        <taxon>Epsilonproteobacteria</taxon>
        <taxon>Campylobacterales</taxon>
        <taxon>Campylobacteraceae</taxon>
        <taxon>Campylobacter</taxon>
    </lineage>
</organism>
<evidence type="ECO:0000313" key="8">
    <source>
        <dbReference type="EMBL" id="SUX11387.1"/>
    </source>
</evidence>
<dbReference type="InterPro" id="IPR029056">
    <property type="entry name" value="Ribokinase-like"/>
</dbReference>
<dbReference type="RefSeq" id="WP_089182122.1">
    <property type="nucleotide sequence ID" value="NZ_CP043427.1"/>
</dbReference>
<keyword evidence="5 8" id="KW-0418">Kinase</keyword>
<dbReference type="AlphaFoldDB" id="A0A381DLE6"/>
<dbReference type="NCBIfam" id="TIGR00097">
    <property type="entry name" value="HMP-P_kinase"/>
    <property type="match status" value="1"/>
</dbReference>
<dbReference type="Pfam" id="PF08543">
    <property type="entry name" value="Phos_pyr_kin"/>
    <property type="match status" value="1"/>
</dbReference>
<evidence type="ECO:0000313" key="9">
    <source>
        <dbReference type="Proteomes" id="UP000254920"/>
    </source>
</evidence>
<keyword evidence="3 8" id="KW-0808">Transferase</keyword>
<accession>A0A381DLE6</accession>
<reference evidence="8 9" key="1">
    <citation type="submission" date="2018-06" db="EMBL/GenBank/DDBJ databases">
        <authorList>
            <consortium name="Pathogen Informatics"/>
            <person name="Doyle S."/>
        </authorList>
    </citation>
    <scope>NUCLEOTIDE SEQUENCE [LARGE SCALE GENOMIC DNA]</scope>
    <source>
        <strain evidence="8 9">NCTC12475</strain>
    </source>
</reference>
<evidence type="ECO:0000256" key="4">
    <source>
        <dbReference type="ARBA" id="ARBA00022741"/>
    </source>
</evidence>
<dbReference type="STRING" id="32024.GCA_000788295_00860"/>
<dbReference type="CDD" id="cd01169">
    <property type="entry name" value="HMPP_kinase"/>
    <property type="match status" value="1"/>
</dbReference>